<dbReference type="Proteomes" id="UP001324634">
    <property type="component" value="Chromosome"/>
</dbReference>
<reference evidence="7 8" key="1">
    <citation type="submission" date="2023-11" db="EMBL/GenBank/DDBJ databases">
        <title>Peredibacter starrii A3.12.</title>
        <authorList>
            <person name="Mitchell R.J."/>
        </authorList>
    </citation>
    <scope>NUCLEOTIDE SEQUENCE [LARGE SCALE GENOMIC DNA]</scope>
    <source>
        <strain evidence="7 8">A3.12</strain>
    </source>
</reference>
<dbReference type="Gene3D" id="3.30.460.80">
    <property type="entry name" value="NADH:ubiquinone oxidoreductase, 30kDa subunit"/>
    <property type="match status" value="1"/>
</dbReference>
<dbReference type="KEGG" id="psti:SOO65_05335"/>
<keyword evidence="3" id="KW-0472">Membrane</keyword>
<keyword evidence="3" id="KW-0830">Ubiquinone</keyword>
<dbReference type="GO" id="GO:0050136">
    <property type="term" value="F:NADH dehydrogenase (quinone) (non-electrogenic) activity"/>
    <property type="evidence" value="ECO:0007669"/>
    <property type="project" value="UniProtKB-UniRule"/>
</dbReference>
<keyword evidence="3 4" id="KW-1278">Translocase</keyword>
<evidence type="ECO:0000256" key="2">
    <source>
        <dbReference type="ARBA" id="ARBA00022448"/>
    </source>
</evidence>
<dbReference type="InterPro" id="IPR020396">
    <property type="entry name" value="NADH_UbQ_OxRdtase_CS"/>
</dbReference>
<keyword evidence="3 5" id="KW-0874">Quinone</keyword>
<dbReference type="InterPro" id="IPR010218">
    <property type="entry name" value="NADH_DH_suC"/>
</dbReference>
<evidence type="ECO:0000256" key="4">
    <source>
        <dbReference type="RuleBase" id="RU003456"/>
    </source>
</evidence>
<keyword evidence="2 3" id="KW-0813">Transport</keyword>
<dbReference type="EMBL" id="CP139487">
    <property type="protein sequence ID" value="WPU66164.1"/>
    <property type="molecule type" value="Genomic_DNA"/>
</dbReference>
<feature type="domain" description="NADH:ubiquinone oxidoreductase 30kDa subunit" evidence="6">
    <location>
        <begin position="48"/>
        <end position="168"/>
    </location>
</feature>
<dbReference type="GO" id="GO:0048038">
    <property type="term" value="F:quinone binding"/>
    <property type="evidence" value="ECO:0007669"/>
    <property type="project" value="UniProtKB-KW"/>
</dbReference>
<dbReference type="HAMAP" id="MF_01357">
    <property type="entry name" value="NDH1_NuoC"/>
    <property type="match status" value="1"/>
</dbReference>
<name>A0AAX4HSA2_9BACT</name>
<dbReference type="GO" id="GO:0008137">
    <property type="term" value="F:NADH dehydrogenase (ubiquinone) activity"/>
    <property type="evidence" value="ECO:0007669"/>
    <property type="project" value="InterPro"/>
</dbReference>
<keyword evidence="3" id="KW-1003">Cell membrane</keyword>
<keyword evidence="8" id="KW-1185">Reference proteome</keyword>
<evidence type="ECO:0000256" key="5">
    <source>
        <dbReference type="RuleBase" id="RU003582"/>
    </source>
</evidence>
<gene>
    <name evidence="3" type="primary">nuoC</name>
    <name evidence="7" type="ORF">SOO65_05335</name>
</gene>
<dbReference type="PANTHER" id="PTHR10884:SF14">
    <property type="entry name" value="NADH DEHYDROGENASE [UBIQUINONE] IRON-SULFUR PROTEIN 3, MITOCHONDRIAL"/>
    <property type="match status" value="1"/>
</dbReference>
<dbReference type="Pfam" id="PF00329">
    <property type="entry name" value="Complex1_30kDa"/>
    <property type="match status" value="1"/>
</dbReference>
<dbReference type="GO" id="GO:0005886">
    <property type="term" value="C:plasma membrane"/>
    <property type="evidence" value="ECO:0007669"/>
    <property type="project" value="UniProtKB-SubCell"/>
</dbReference>
<comment type="catalytic activity">
    <reaction evidence="3 5">
        <text>a quinone + NADH + 5 H(+)(in) = a quinol + NAD(+) + 4 H(+)(out)</text>
        <dbReference type="Rhea" id="RHEA:57888"/>
        <dbReference type="ChEBI" id="CHEBI:15378"/>
        <dbReference type="ChEBI" id="CHEBI:24646"/>
        <dbReference type="ChEBI" id="CHEBI:57540"/>
        <dbReference type="ChEBI" id="CHEBI:57945"/>
        <dbReference type="ChEBI" id="CHEBI:132124"/>
    </reaction>
</comment>
<organism evidence="7 8">
    <name type="scientific">Peredibacter starrii</name>
    <dbReference type="NCBI Taxonomy" id="28202"/>
    <lineage>
        <taxon>Bacteria</taxon>
        <taxon>Pseudomonadati</taxon>
        <taxon>Bdellovibrionota</taxon>
        <taxon>Bacteriovoracia</taxon>
        <taxon>Bacteriovoracales</taxon>
        <taxon>Bacteriovoracaceae</taxon>
        <taxon>Peredibacter</taxon>
    </lineage>
</organism>
<evidence type="ECO:0000259" key="6">
    <source>
        <dbReference type="Pfam" id="PF00329"/>
    </source>
</evidence>
<evidence type="ECO:0000313" key="8">
    <source>
        <dbReference type="Proteomes" id="UP001324634"/>
    </source>
</evidence>
<keyword evidence="3 4" id="KW-0520">NAD</keyword>
<evidence type="ECO:0000313" key="7">
    <source>
        <dbReference type="EMBL" id="WPU66164.1"/>
    </source>
</evidence>
<comment type="similarity">
    <text evidence="1 3 4">Belongs to the complex I 30 kDa subunit family.</text>
</comment>
<dbReference type="AlphaFoldDB" id="A0AAX4HSA2"/>
<evidence type="ECO:0000256" key="3">
    <source>
        <dbReference type="HAMAP-Rule" id="MF_01357"/>
    </source>
</evidence>
<sequence length="197" mass="22537">MRTNSNALGAAFIETQAKVLAHLTEKYAANRKVEADKVGEPVIWARGPEDAKKLVRAFMADPNTKIDFLSDLTAYDNKDGEDGDERFVLVYQLYSLELHTRIRVKCLLGEIQPAETLVDIWEGANWLEREVYDMFGIKFNGHPNLRRIMMDERFSGHPLRKEYPIKQREGFSDNIAFHLGANPLEVSTHVQISEESK</sequence>
<dbReference type="PANTHER" id="PTHR10884">
    <property type="entry name" value="NADH DEHYDROGENASE UBIQUINONE IRON-SULFUR PROTEIN 3"/>
    <property type="match status" value="1"/>
</dbReference>
<dbReference type="PROSITE" id="PS00542">
    <property type="entry name" value="COMPLEX1_30K"/>
    <property type="match status" value="1"/>
</dbReference>
<dbReference type="EC" id="7.1.1.-" evidence="3"/>
<comment type="subunit">
    <text evidence="3">NDH-1 is composed of 14 different subunits. Subunits NuoB, C, D, E, F, and G constitute the peripheral sector of the complex.</text>
</comment>
<comment type="function">
    <text evidence="3">NDH-1 shuttles electrons from NADH, via FMN and iron-sulfur (Fe-S) centers, to quinones in the respiratory chain. The immediate electron acceptor for the enzyme in this species is believed to be ubiquinone. Couples the redox reaction to proton translocation (for every two electrons transferred, four hydrogen ions are translocated across the cytoplasmic membrane), and thus conserves the redox energy in a proton gradient.</text>
</comment>
<dbReference type="InterPro" id="IPR037232">
    <property type="entry name" value="NADH_quin_OxRdtase_su_C/D-like"/>
</dbReference>
<dbReference type="SUPFAM" id="SSF143243">
    <property type="entry name" value="Nqo5-like"/>
    <property type="match status" value="1"/>
</dbReference>
<dbReference type="RefSeq" id="WP_321398091.1">
    <property type="nucleotide sequence ID" value="NZ_CP139487.1"/>
</dbReference>
<comment type="subcellular location">
    <subcellularLocation>
        <location evidence="3">Cell membrane</location>
        <topology evidence="3">Peripheral membrane protein</topology>
        <orientation evidence="3">Cytoplasmic side</orientation>
    </subcellularLocation>
</comment>
<evidence type="ECO:0000256" key="1">
    <source>
        <dbReference type="ARBA" id="ARBA00007569"/>
    </source>
</evidence>
<accession>A0AAX4HSA2</accession>
<protein>
    <recommendedName>
        <fullName evidence="3">NADH-quinone oxidoreductase subunit C</fullName>
        <ecNumber evidence="3">7.1.1.-</ecNumber>
    </recommendedName>
    <alternativeName>
        <fullName evidence="3">NADH dehydrogenase I subunit C</fullName>
    </alternativeName>
    <alternativeName>
        <fullName evidence="3">NDH-1 subunit C</fullName>
    </alternativeName>
</protein>
<proteinExistence type="inferred from homology"/>
<dbReference type="InterPro" id="IPR001268">
    <property type="entry name" value="NADH_UbQ_OxRdtase_30kDa_su"/>
</dbReference>